<reference evidence="1" key="1">
    <citation type="submission" date="2014-11" db="EMBL/GenBank/DDBJ databases">
        <authorList>
            <person name="Amaro Gonzalez C."/>
        </authorList>
    </citation>
    <scope>NUCLEOTIDE SEQUENCE</scope>
</reference>
<reference evidence="1" key="2">
    <citation type="journal article" date="2015" name="Fish Shellfish Immunol.">
        <title>Early steps in the European eel (Anguilla anguilla)-Vibrio vulnificus interaction in the gills: Role of the RtxA13 toxin.</title>
        <authorList>
            <person name="Callol A."/>
            <person name="Pajuelo D."/>
            <person name="Ebbesson L."/>
            <person name="Teles M."/>
            <person name="MacKenzie S."/>
            <person name="Amaro C."/>
        </authorList>
    </citation>
    <scope>NUCLEOTIDE SEQUENCE</scope>
</reference>
<dbReference type="EMBL" id="GBXM01014632">
    <property type="protein sequence ID" value="JAH93945.1"/>
    <property type="molecule type" value="Transcribed_RNA"/>
</dbReference>
<name>A0A0E9WWE7_ANGAN</name>
<evidence type="ECO:0000313" key="1">
    <source>
        <dbReference type="EMBL" id="JAH93945.1"/>
    </source>
</evidence>
<protein>
    <submittedName>
        <fullName evidence="1">Uncharacterized protein</fullName>
    </submittedName>
</protein>
<sequence>MATTMTSQSQWLHTGMSKWELFSQSEISLESASHKKTWHIHNTGLSAQ</sequence>
<organism evidence="1">
    <name type="scientific">Anguilla anguilla</name>
    <name type="common">European freshwater eel</name>
    <name type="synonym">Muraena anguilla</name>
    <dbReference type="NCBI Taxonomy" id="7936"/>
    <lineage>
        <taxon>Eukaryota</taxon>
        <taxon>Metazoa</taxon>
        <taxon>Chordata</taxon>
        <taxon>Craniata</taxon>
        <taxon>Vertebrata</taxon>
        <taxon>Euteleostomi</taxon>
        <taxon>Actinopterygii</taxon>
        <taxon>Neopterygii</taxon>
        <taxon>Teleostei</taxon>
        <taxon>Anguilliformes</taxon>
        <taxon>Anguillidae</taxon>
        <taxon>Anguilla</taxon>
    </lineage>
</organism>
<proteinExistence type="predicted"/>
<dbReference type="AlphaFoldDB" id="A0A0E9WWE7"/>
<accession>A0A0E9WWE7</accession>